<dbReference type="EMBL" id="BAAAON010000001">
    <property type="protein sequence ID" value="GAA2173283.1"/>
    <property type="molecule type" value="Genomic_DNA"/>
</dbReference>
<dbReference type="Pfam" id="PF13453">
    <property type="entry name" value="Zn_ribbon_TFIIB"/>
    <property type="match status" value="1"/>
</dbReference>
<evidence type="ECO:0000259" key="2">
    <source>
        <dbReference type="Pfam" id="PF13453"/>
    </source>
</evidence>
<name>A0ABP5MJD4_9MICC</name>
<evidence type="ECO:0000313" key="4">
    <source>
        <dbReference type="Proteomes" id="UP001500974"/>
    </source>
</evidence>
<dbReference type="Proteomes" id="UP001500974">
    <property type="component" value="Unassembled WGS sequence"/>
</dbReference>
<protein>
    <submittedName>
        <fullName evidence="3">Zf-TFIIB domain-containing protein</fullName>
    </submittedName>
</protein>
<keyword evidence="4" id="KW-1185">Reference proteome</keyword>
<dbReference type="InterPro" id="IPR027392">
    <property type="entry name" value="TF_Znf"/>
</dbReference>
<evidence type="ECO:0000256" key="1">
    <source>
        <dbReference type="SAM" id="MobiDB-lite"/>
    </source>
</evidence>
<proteinExistence type="predicted"/>
<feature type="region of interest" description="Disordered" evidence="1">
    <location>
        <begin position="47"/>
        <end position="113"/>
    </location>
</feature>
<evidence type="ECO:0000313" key="3">
    <source>
        <dbReference type="EMBL" id="GAA2173283.1"/>
    </source>
</evidence>
<accession>A0ABP5MJD4</accession>
<comment type="caution">
    <text evidence="3">The sequence shown here is derived from an EMBL/GenBank/DDBJ whole genome shotgun (WGS) entry which is preliminary data.</text>
</comment>
<organism evidence="3 4">
    <name type="scientific">Arthrobacter parietis</name>
    <dbReference type="NCBI Taxonomy" id="271434"/>
    <lineage>
        <taxon>Bacteria</taxon>
        <taxon>Bacillati</taxon>
        <taxon>Actinomycetota</taxon>
        <taxon>Actinomycetes</taxon>
        <taxon>Micrococcales</taxon>
        <taxon>Micrococcaceae</taxon>
        <taxon>Arthrobacter</taxon>
    </lineage>
</organism>
<reference evidence="4" key="1">
    <citation type="journal article" date="2019" name="Int. J. Syst. Evol. Microbiol.">
        <title>The Global Catalogue of Microorganisms (GCM) 10K type strain sequencing project: providing services to taxonomists for standard genome sequencing and annotation.</title>
        <authorList>
            <consortium name="The Broad Institute Genomics Platform"/>
            <consortium name="The Broad Institute Genome Sequencing Center for Infectious Disease"/>
            <person name="Wu L."/>
            <person name="Ma J."/>
        </authorList>
    </citation>
    <scope>NUCLEOTIDE SEQUENCE [LARGE SCALE GENOMIC DNA]</scope>
    <source>
        <strain evidence="4">JCM 14917</strain>
    </source>
</reference>
<dbReference type="RefSeq" id="WP_346028033.1">
    <property type="nucleotide sequence ID" value="NZ_BAAAON010000001.1"/>
</dbReference>
<sequence>MLCPVDKIELVMSERSGVEIDYCPTCRGVWLDRGELDKIIDRAGALTAQPAARPHAPSAPPIAPPLPSPLLGAERRDDDYGRRDDDYRRRYDDDARRYNNDRRGEDQYGRKPYRKKKDNWLGEMFDF</sequence>
<feature type="compositionally biased region" description="Pro residues" evidence="1">
    <location>
        <begin position="57"/>
        <end position="68"/>
    </location>
</feature>
<gene>
    <name evidence="3" type="ORF">GCM10009784_06990</name>
</gene>
<feature type="compositionally biased region" description="Basic and acidic residues" evidence="1">
    <location>
        <begin position="73"/>
        <end position="109"/>
    </location>
</feature>
<feature type="domain" description="Transcription factor zinc-finger" evidence="2">
    <location>
        <begin position="3"/>
        <end position="42"/>
    </location>
</feature>